<name>Q6IVQ6_9GAMM</name>
<dbReference type="InterPro" id="IPR043131">
    <property type="entry name" value="BCAT-like_N"/>
</dbReference>
<dbReference type="SUPFAM" id="SSF56752">
    <property type="entry name" value="D-aminoacid aminotransferase-like PLP-dependent enzymes"/>
    <property type="match status" value="1"/>
</dbReference>
<comment type="function">
    <text evidence="8">Involved in the biosynthesis of p-aminobenzoate (PABA), a precursor of tetrahydrofolate. Converts 4-amino-4-deoxychorismate into 4-aminobenzoate (PABA) and pyruvate.</text>
</comment>
<dbReference type="InterPro" id="IPR043132">
    <property type="entry name" value="BCAT-like_C"/>
</dbReference>
<dbReference type="GO" id="GO:0008696">
    <property type="term" value="F:4-amino-4-deoxychorismate lyase activity"/>
    <property type="evidence" value="ECO:0007669"/>
    <property type="project" value="UniProtKB-EC"/>
</dbReference>
<dbReference type="PROSITE" id="PS00770">
    <property type="entry name" value="AA_TRANSFER_CLASS_4"/>
    <property type="match status" value="1"/>
</dbReference>
<gene>
    <name evidence="13" type="ORF">eBACHOT4E07.31</name>
</gene>
<dbReference type="PANTHER" id="PTHR42743">
    <property type="entry name" value="AMINO-ACID AMINOTRANSFERASE"/>
    <property type="match status" value="1"/>
</dbReference>
<evidence type="ECO:0000256" key="6">
    <source>
        <dbReference type="ARBA" id="ARBA00035676"/>
    </source>
</evidence>
<dbReference type="GO" id="GO:0008483">
    <property type="term" value="F:transaminase activity"/>
    <property type="evidence" value="ECO:0007669"/>
    <property type="project" value="UniProtKB-KW"/>
</dbReference>
<dbReference type="PANTHER" id="PTHR42743:SF10">
    <property type="entry name" value="D-ALANINE AMINOTRANSFERASE"/>
    <property type="match status" value="1"/>
</dbReference>
<dbReference type="EMBL" id="AY619685">
    <property type="protein sequence ID" value="AAT38592.1"/>
    <property type="molecule type" value="Genomic_DNA"/>
</dbReference>
<dbReference type="EC" id="4.1.3.38" evidence="6"/>
<accession>Q6IVQ6</accession>
<evidence type="ECO:0000256" key="2">
    <source>
        <dbReference type="ARBA" id="ARBA00009320"/>
    </source>
</evidence>
<dbReference type="GO" id="GO:0005829">
    <property type="term" value="C:cytosol"/>
    <property type="evidence" value="ECO:0007669"/>
    <property type="project" value="TreeGrafter"/>
</dbReference>
<keyword evidence="13" id="KW-0032">Aminotransferase</keyword>
<comment type="similarity">
    <text evidence="2 11">Belongs to the class-IV pyridoxal-phosphate-dependent aminotransferase family.</text>
</comment>
<comment type="pathway">
    <text evidence="5">Cofactor biosynthesis; tetrahydrofolate biosynthesis; 4-aminobenzoate from chorismate: step 2/2.</text>
</comment>
<dbReference type="Gene3D" id="3.30.470.10">
    <property type="match status" value="1"/>
</dbReference>
<proteinExistence type="inferred from homology"/>
<dbReference type="GO" id="GO:0046656">
    <property type="term" value="P:folic acid biosynthetic process"/>
    <property type="evidence" value="ECO:0007669"/>
    <property type="project" value="UniProtKB-KW"/>
</dbReference>
<dbReference type="FunFam" id="3.20.10.10:FF:000002">
    <property type="entry name" value="D-alanine aminotransferase"/>
    <property type="match status" value="1"/>
</dbReference>
<keyword evidence="4" id="KW-0289">Folate biosynthesis</keyword>
<dbReference type="InterPro" id="IPR018300">
    <property type="entry name" value="Aminotrans_IV_CS"/>
</dbReference>
<dbReference type="Gene3D" id="3.20.10.10">
    <property type="entry name" value="D-amino Acid Aminotransferase, subunit A, domain 2"/>
    <property type="match status" value="1"/>
</dbReference>
<protein>
    <recommendedName>
        <fullName evidence="9">Aminodeoxychorismate lyase</fullName>
        <ecNumber evidence="6">4.1.3.38</ecNumber>
    </recommendedName>
    <alternativeName>
        <fullName evidence="10">4-amino-4-deoxychorismate lyase</fullName>
    </alternativeName>
</protein>
<evidence type="ECO:0000256" key="3">
    <source>
        <dbReference type="ARBA" id="ARBA00022898"/>
    </source>
</evidence>
<dbReference type="InterPro" id="IPR001544">
    <property type="entry name" value="Aminotrans_IV"/>
</dbReference>
<evidence type="ECO:0000256" key="11">
    <source>
        <dbReference type="RuleBase" id="RU004106"/>
    </source>
</evidence>
<comment type="cofactor">
    <cofactor evidence="1 12">
        <name>pyridoxal 5'-phosphate</name>
        <dbReference type="ChEBI" id="CHEBI:597326"/>
    </cofactor>
</comment>
<reference evidence="13" key="1">
    <citation type="journal article" date="2004" name="Environ. Microbiol.">
        <title>Different SAR86 subgroups harbour divergent proteorhodopsins.</title>
        <authorList>
            <person name="Sabehi G."/>
            <person name="Beja O."/>
            <person name="Suzuki M.T."/>
            <person name="Preston C.M."/>
            <person name="DeLong E.F."/>
        </authorList>
    </citation>
    <scope>NUCLEOTIDE SEQUENCE</scope>
</reference>
<keyword evidence="3 12" id="KW-0663">Pyridoxal phosphate</keyword>
<evidence type="ECO:0000256" key="9">
    <source>
        <dbReference type="ARBA" id="ARBA00069174"/>
    </source>
</evidence>
<dbReference type="AlphaFoldDB" id="Q6IVQ6"/>
<sequence length="275" mass="31008">MENVHAVFNGTFDNLENIKISPLSRAYTFSDSVYEVIPFHNGKGIAFDRHIKRLQKSCNSLSISANIDLISKEIIELINKSKFKDGYVYYQVSRGVDQIRSHMFNADISTETFGYVVEHTFKAQSIKVMLCEDVRWQRCDIKSTSLLGNIMSMNNAKNSGCDEVIMHKDRVITEGGASNVFFASNDCVYTPNLSKNILPGITRELLIEKIKASGINVQEGSFKIDDLTDAKSIWLTSSTKGLAQVIEITNQETNIIVDHPLFLECEKIFKNNFLS</sequence>
<evidence type="ECO:0000256" key="12">
    <source>
        <dbReference type="RuleBase" id="RU004516"/>
    </source>
</evidence>
<dbReference type="InterPro" id="IPR050571">
    <property type="entry name" value="Class-IV_PLP-Dep_Aminotrnsfr"/>
</dbReference>
<dbReference type="GO" id="GO:0008652">
    <property type="term" value="P:amino acid biosynthetic process"/>
    <property type="evidence" value="ECO:0007669"/>
    <property type="project" value="UniProtKB-ARBA"/>
</dbReference>
<evidence type="ECO:0000256" key="4">
    <source>
        <dbReference type="ARBA" id="ARBA00022909"/>
    </source>
</evidence>
<keyword evidence="13" id="KW-0808">Transferase</keyword>
<organism evidence="13">
    <name type="scientific">uncultured gamma proteobacterium eBACHOT4E07</name>
    <dbReference type="NCBI Taxonomy" id="279908"/>
    <lineage>
        <taxon>Bacteria</taxon>
        <taxon>Pseudomonadati</taxon>
        <taxon>Pseudomonadota</taxon>
        <taxon>Gammaproteobacteria</taxon>
        <taxon>SAR86 cluster</taxon>
        <taxon>environmental samples</taxon>
    </lineage>
</organism>
<evidence type="ECO:0000313" key="13">
    <source>
        <dbReference type="EMBL" id="AAT38592.1"/>
    </source>
</evidence>
<comment type="catalytic activity">
    <reaction evidence="7">
        <text>4-amino-4-deoxychorismate = 4-aminobenzoate + pyruvate + H(+)</text>
        <dbReference type="Rhea" id="RHEA:16201"/>
        <dbReference type="ChEBI" id="CHEBI:15361"/>
        <dbReference type="ChEBI" id="CHEBI:15378"/>
        <dbReference type="ChEBI" id="CHEBI:17836"/>
        <dbReference type="ChEBI" id="CHEBI:58406"/>
        <dbReference type="EC" id="4.1.3.38"/>
    </reaction>
</comment>
<evidence type="ECO:0000256" key="1">
    <source>
        <dbReference type="ARBA" id="ARBA00001933"/>
    </source>
</evidence>
<dbReference type="Pfam" id="PF01063">
    <property type="entry name" value="Aminotran_4"/>
    <property type="match status" value="1"/>
</dbReference>
<evidence type="ECO:0000256" key="7">
    <source>
        <dbReference type="ARBA" id="ARBA00049529"/>
    </source>
</evidence>
<evidence type="ECO:0000256" key="5">
    <source>
        <dbReference type="ARBA" id="ARBA00035633"/>
    </source>
</evidence>
<evidence type="ECO:0000256" key="8">
    <source>
        <dbReference type="ARBA" id="ARBA00054027"/>
    </source>
</evidence>
<dbReference type="InterPro" id="IPR036038">
    <property type="entry name" value="Aminotransferase-like"/>
</dbReference>
<evidence type="ECO:0000256" key="10">
    <source>
        <dbReference type="ARBA" id="ARBA00080135"/>
    </source>
</evidence>